<keyword evidence="3" id="KW-1185">Reference proteome</keyword>
<reference evidence="2 3" key="1">
    <citation type="submission" date="2024-01" db="EMBL/GenBank/DDBJ databases">
        <title>The genomes of 5 underutilized Papilionoideae crops provide insights into root nodulation and disease resistanc.</title>
        <authorList>
            <person name="Jiang F."/>
        </authorList>
    </citation>
    <scope>NUCLEOTIDE SEQUENCE [LARGE SCALE GENOMIC DNA]</scope>
    <source>
        <strain evidence="2">LVBAO_FW01</strain>
        <tissue evidence="2">Leaves</tissue>
    </source>
</reference>
<organism evidence="2 3">
    <name type="scientific">Canavalia gladiata</name>
    <name type="common">Sword bean</name>
    <name type="synonym">Dolichos gladiatus</name>
    <dbReference type="NCBI Taxonomy" id="3824"/>
    <lineage>
        <taxon>Eukaryota</taxon>
        <taxon>Viridiplantae</taxon>
        <taxon>Streptophyta</taxon>
        <taxon>Embryophyta</taxon>
        <taxon>Tracheophyta</taxon>
        <taxon>Spermatophyta</taxon>
        <taxon>Magnoliopsida</taxon>
        <taxon>eudicotyledons</taxon>
        <taxon>Gunneridae</taxon>
        <taxon>Pentapetalae</taxon>
        <taxon>rosids</taxon>
        <taxon>fabids</taxon>
        <taxon>Fabales</taxon>
        <taxon>Fabaceae</taxon>
        <taxon>Papilionoideae</taxon>
        <taxon>50 kb inversion clade</taxon>
        <taxon>NPAAA clade</taxon>
        <taxon>indigoferoid/millettioid clade</taxon>
        <taxon>Phaseoleae</taxon>
        <taxon>Canavalia</taxon>
    </lineage>
</organism>
<dbReference type="AlphaFoldDB" id="A0AAN9L5I9"/>
<keyword evidence="1" id="KW-1133">Transmembrane helix</keyword>
<dbReference type="Proteomes" id="UP001367508">
    <property type="component" value="Unassembled WGS sequence"/>
</dbReference>
<accession>A0AAN9L5I9</accession>
<protein>
    <submittedName>
        <fullName evidence="2">Uncharacterized protein</fullName>
    </submittedName>
</protein>
<feature type="transmembrane region" description="Helical" evidence="1">
    <location>
        <begin position="116"/>
        <end position="134"/>
    </location>
</feature>
<evidence type="ECO:0000313" key="3">
    <source>
        <dbReference type="Proteomes" id="UP001367508"/>
    </source>
</evidence>
<evidence type="ECO:0000256" key="1">
    <source>
        <dbReference type="SAM" id="Phobius"/>
    </source>
</evidence>
<proteinExistence type="predicted"/>
<keyword evidence="1" id="KW-0812">Transmembrane</keyword>
<comment type="caution">
    <text evidence="2">The sequence shown here is derived from an EMBL/GenBank/DDBJ whole genome shotgun (WGS) entry which is preliminary data.</text>
</comment>
<evidence type="ECO:0000313" key="2">
    <source>
        <dbReference type="EMBL" id="KAK7329609.1"/>
    </source>
</evidence>
<feature type="transmembrane region" description="Helical" evidence="1">
    <location>
        <begin position="146"/>
        <end position="170"/>
    </location>
</feature>
<keyword evidence="1" id="KW-0472">Membrane</keyword>
<dbReference type="EMBL" id="JAYMYQ010000005">
    <property type="protein sequence ID" value="KAK7329609.1"/>
    <property type="molecule type" value="Genomic_DNA"/>
</dbReference>
<name>A0AAN9L5I9_CANGL</name>
<gene>
    <name evidence="2" type="ORF">VNO77_23779</name>
</gene>
<sequence length="384" mass="42468">MGFVNAKTNNGPRWLCLCSLSKLDNVQVVGSLMGKSRTCLNIKKLKFQAKEDTLSVAALTKSLLEDLKKIFKTTTGIPFLIPTTATRVANNLVIVRKILGEHAYVSSGGIAIPLDVDFLIYVLIHFIMVLAAAMNKVQKHQEIQCVGFGIALFIIFIFASAVFAIFYGCVEWRRVLNTKRTILSPFTKEYRVFITSSGIHLFLDGSSLRKDPTIPVENLNVNDSVIRLLVETTDGKMKYVKDERDPTHGGSAISQSITSESPHLGHKLTLPSSAFSHACKSTINTPLSHILPNMGFVNAKTNNGPRWLCLCSLSKLDFVQVVGSLMGKSRTCLNIKKLKFDAKEDALCLWTKKKPSLCQHHSSNEPEQRGLLFPSNCSIDKIIA</sequence>